<dbReference type="Gene3D" id="3.30.70.330">
    <property type="match status" value="2"/>
</dbReference>
<reference evidence="6" key="2">
    <citation type="submission" date="2025-09" db="UniProtKB">
        <authorList>
            <consortium name="Ensembl"/>
        </authorList>
    </citation>
    <scope>IDENTIFICATION</scope>
</reference>
<dbReference type="PROSITE" id="PS50102">
    <property type="entry name" value="RRM"/>
    <property type="match status" value="1"/>
</dbReference>
<dbReference type="SMART" id="SM00360">
    <property type="entry name" value="RRM"/>
    <property type="match status" value="2"/>
</dbReference>
<name>A0A3B4AF03_9GOBI</name>
<dbReference type="Ensembl" id="ENSPMGT00000016059.1">
    <property type="protein sequence ID" value="ENSPMGP00000015066.1"/>
    <property type="gene ID" value="ENSPMGG00000012348.1"/>
</dbReference>
<dbReference type="SUPFAM" id="SSF54928">
    <property type="entry name" value="RNA-binding domain, RBD"/>
    <property type="match status" value="2"/>
</dbReference>
<feature type="region of interest" description="Disordered" evidence="4">
    <location>
        <begin position="234"/>
        <end position="268"/>
    </location>
</feature>
<dbReference type="STRING" id="409849.ENSPMGP00000015066"/>
<protein>
    <recommendedName>
        <fullName evidence="5">RRM domain-containing protein</fullName>
    </recommendedName>
</protein>
<evidence type="ECO:0000313" key="7">
    <source>
        <dbReference type="Proteomes" id="UP000261520"/>
    </source>
</evidence>
<dbReference type="InterPro" id="IPR000504">
    <property type="entry name" value="RRM_dom"/>
</dbReference>
<dbReference type="AlphaFoldDB" id="A0A3B4AF03"/>
<evidence type="ECO:0000259" key="5">
    <source>
        <dbReference type="PROSITE" id="PS50102"/>
    </source>
</evidence>
<feature type="compositionally biased region" description="Basic and acidic residues" evidence="4">
    <location>
        <begin position="110"/>
        <end position="121"/>
    </location>
</feature>
<dbReference type="InterPro" id="IPR012677">
    <property type="entry name" value="Nucleotide-bd_a/b_plait_sf"/>
</dbReference>
<keyword evidence="1" id="KW-0677">Repeat</keyword>
<evidence type="ECO:0000313" key="6">
    <source>
        <dbReference type="Ensembl" id="ENSPMGP00000015066.1"/>
    </source>
</evidence>
<reference evidence="6" key="1">
    <citation type="submission" date="2025-08" db="UniProtKB">
        <authorList>
            <consortium name="Ensembl"/>
        </authorList>
    </citation>
    <scope>IDENTIFICATION</scope>
</reference>
<dbReference type="PANTHER" id="PTHR13976">
    <property type="entry name" value="HETEROGENEOUS NUCLEAR RIBONUCLEOPROTEIN-RELATED"/>
    <property type="match status" value="1"/>
</dbReference>
<evidence type="ECO:0000256" key="4">
    <source>
        <dbReference type="SAM" id="MobiDB-lite"/>
    </source>
</evidence>
<feature type="region of interest" description="Disordered" evidence="4">
    <location>
        <begin position="110"/>
        <end position="133"/>
    </location>
</feature>
<dbReference type="Pfam" id="PF00076">
    <property type="entry name" value="RRM_1"/>
    <property type="match status" value="1"/>
</dbReference>
<evidence type="ECO:0000256" key="1">
    <source>
        <dbReference type="ARBA" id="ARBA00022737"/>
    </source>
</evidence>
<dbReference type="GO" id="GO:0003723">
    <property type="term" value="F:RNA binding"/>
    <property type="evidence" value="ECO:0007669"/>
    <property type="project" value="UniProtKB-UniRule"/>
</dbReference>
<accession>A0A3B4AF03</accession>
<dbReference type="InterPro" id="IPR050666">
    <property type="entry name" value="ESRP"/>
</dbReference>
<evidence type="ECO:0000256" key="3">
    <source>
        <dbReference type="PROSITE-ProRule" id="PRU00176"/>
    </source>
</evidence>
<organism evidence="6 7">
    <name type="scientific">Periophthalmus magnuspinnatus</name>
    <dbReference type="NCBI Taxonomy" id="409849"/>
    <lineage>
        <taxon>Eukaryota</taxon>
        <taxon>Metazoa</taxon>
        <taxon>Chordata</taxon>
        <taxon>Craniata</taxon>
        <taxon>Vertebrata</taxon>
        <taxon>Euteleostomi</taxon>
        <taxon>Actinopterygii</taxon>
        <taxon>Neopterygii</taxon>
        <taxon>Teleostei</taxon>
        <taxon>Neoteleostei</taxon>
        <taxon>Acanthomorphata</taxon>
        <taxon>Gobiaria</taxon>
        <taxon>Gobiiformes</taxon>
        <taxon>Gobioidei</taxon>
        <taxon>Gobiidae</taxon>
        <taxon>Oxudercinae</taxon>
        <taxon>Periophthalmus</taxon>
    </lineage>
</organism>
<keyword evidence="7" id="KW-1185">Reference proteome</keyword>
<keyword evidence="2 3" id="KW-0694">RNA-binding</keyword>
<dbReference type="InterPro" id="IPR035979">
    <property type="entry name" value="RBD_domain_sf"/>
</dbReference>
<dbReference type="Proteomes" id="UP000261520">
    <property type="component" value="Unplaced"/>
</dbReference>
<proteinExistence type="predicted"/>
<feature type="domain" description="RRM" evidence="5">
    <location>
        <begin position="144"/>
        <end position="219"/>
    </location>
</feature>
<sequence>MAVVIRLQGLSIAAGSQDIRKFFSGLRIPDGGVHIVGGELDEAFIIFGSDEDARIAMTKSGNYIKGSPVKLLLSSKTEMQNVLERSSMNLGMDQRKMLNDKPRHMKMEEMRGPRRSADHGRPSGRLGYSPPIQHRRASGFEKERQLMLRGMPFSVTEKDVLKFFEGLAVEKVVLMQNNRGQNNGNGLVAFASKEDANHGLKRHKQYIGTRFVEIYTLKEWQQVSGEIPLGASLSGMSQRQQQPPPRSQEDSQYHGRSRSPLVRGSSPSSGEYCVLLDNLSFSAEKHDIMKFFSRIRLGSDQILYLLNDKQSAHKQVLTFCLVFILTCF</sequence>
<evidence type="ECO:0000256" key="2">
    <source>
        <dbReference type="ARBA" id="ARBA00022884"/>
    </source>
</evidence>